<dbReference type="InterPro" id="IPR013783">
    <property type="entry name" value="Ig-like_fold"/>
</dbReference>
<protein>
    <recommendedName>
        <fullName evidence="5">Abnormal spindle-like microcephaly-associated protein ASH domain-containing protein</fullName>
    </recommendedName>
</protein>
<organism evidence="3 4">
    <name type="scientific">Biomphalaria glabrata</name>
    <name type="common">Bloodfluke planorb</name>
    <name type="synonym">Freshwater snail</name>
    <dbReference type="NCBI Taxonomy" id="6526"/>
    <lineage>
        <taxon>Eukaryota</taxon>
        <taxon>Metazoa</taxon>
        <taxon>Spiralia</taxon>
        <taxon>Lophotrochozoa</taxon>
        <taxon>Mollusca</taxon>
        <taxon>Gastropoda</taxon>
        <taxon>Heterobranchia</taxon>
        <taxon>Euthyneura</taxon>
        <taxon>Panpulmonata</taxon>
        <taxon>Hygrophila</taxon>
        <taxon>Lymnaeoidea</taxon>
        <taxon>Planorbidae</taxon>
        <taxon>Biomphalaria</taxon>
    </lineage>
</organism>
<dbReference type="PANTHER" id="PTHR16029">
    <property type="entry name" value="CENTROSOMAL PROTEIN OF 192 KDA"/>
    <property type="match status" value="1"/>
</dbReference>
<reference evidence="3" key="1">
    <citation type="submission" date="2020-05" db="UniProtKB">
        <authorList>
            <consortium name="EnsemblMetazoa"/>
        </authorList>
    </citation>
    <scope>IDENTIFICATION</scope>
    <source>
        <strain evidence="3">BB02</strain>
    </source>
</reference>
<sequence>MILNSSCKLIFRPREEGDYKAVIELFAVNMIRTQETRVYALTVTAFAEKPSIKIWPEKNVLNFGILPWGETALQSIKLQNTGQATLPLILSISRKEASMCNFTFNAKDGSGNKSCISFTSPPDAKGSVLAMSLPGVKEGEEPMIHTLELYCRAKAVGNMEQKYQERSEHFQALLEVAMDMPINGLRLREIKLQVTVGMYKLHVDKENLQEKYEVYLSLTTSMFCYSVKVIGKVKGKEVKITSSLTEINFWGVDLGQTKKRPYTFIPHGDTKVSLSLRNVGTSFFKIVNDRGQEMKSAEISVEQGKQYEIWISFCPSELKGYSTDLILKTDSGSKFSVPIRGYGGRSCVEIKDLISQSNEWILNVGKIISGQPVCYEMKIKNSGPRCCFIKTLIKGIS</sequence>
<dbReference type="GO" id="GO:0090307">
    <property type="term" value="P:mitotic spindle assembly"/>
    <property type="evidence" value="ECO:0007669"/>
    <property type="project" value="TreeGrafter"/>
</dbReference>
<accession>A0A2C9M6U3</accession>
<dbReference type="GO" id="GO:0019901">
    <property type="term" value="F:protein kinase binding"/>
    <property type="evidence" value="ECO:0007669"/>
    <property type="project" value="TreeGrafter"/>
</dbReference>
<proteinExistence type="predicted"/>
<dbReference type="Proteomes" id="UP000076420">
    <property type="component" value="Unassembled WGS sequence"/>
</dbReference>
<dbReference type="Pfam" id="PF22064">
    <property type="entry name" value="Cep192_D2"/>
    <property type="match status" value="1"/>
</dbReference>
<feature type="domain" description="Cep192/Spd-2-like" evidence="2">
    <location>
        <begin position="239"/>
        <end position="344"/>
    </location>
</feature>
<dbReference type="GO" id="GO:0005737">
    <property type="term" value="C:cytoplasm"/>
    <property type="evidence" value="ECO:0007669"/>
    <property type="project" value="TreeGrafter"/>
</dbReference>
<name>A0A2C9M6U3_BIOGL</name>
<evidence type="ECO:0000313" key="3">
    <source>
        <dbReference type="EnsemblMetazoa" id="BGLB039240-PA"/>
    </source>
</evidence>
<dbReference type="GO" id="GO:0071539">
    <property type="term" value="P:protein localization to centrosome"/>
    <property type="evidence" value="ECO:0007669"/>
    <property type="project" value="InterPro"/>
</dbReference>
<dbReference type="Pfam" id="PF22073">
    <property type="entry name" value="Cep192_D4"/>
    <property type="match status" value="1"/>
</dbReference>
<dbReference type="EnsemblMetazoa" id="BGLB039240-RA">
    <property type="protein sequence ID" value="BGLB039240-PA"/>
    <property type="gene ID" value="BGLB039240"/>
</dbReference>
<dbReference type="VEuPathDB" id="VectorBase:BGLB039240"/>
<dbReference type="InterPro" id="IPR054090">
    <property type="entry name" value="Cep192_Spd-2-like_dom"/>
</dbReference>
<dbReference type="AlphaFoldDB" id="A0A2C9M6U3"/>
<dbReference type="GO" id="GO:0090222">
    <property type="term" value="P:centrosome-templated microtubule nucleation"/>
    <property type="evidence" value="ECO:0007669"/>
    <property type="project" value="InterPro"/>
</dbReference>
<gene>
    <name evidence="3" type="primary">106061966</name>
</gene>
<dbReference type="Gene3D" id="2.60.40.10">
    <property type="entry name" value="Immunoglobulins"/>
    <property type="match status" value="1"/>
</dbReference>
<feature type="domain" description="Cep192-like" evidence="1">
    <location>
        <begin position="49"/>
        <end position="198"/>
    </location>
</feature>
<evidence type="ECO:0008006" key="5">
    <source>
        <dbReference type="Google" id="ProtNLM"/>
    </source>
</evidence>
<dbReference type="STRING" id="6526.A0A2C9M6U3"/>
<evidence type="ECO:0000259" key="2">
    <source>
        <dbReference type="Pfam" id="PF22073"/>
    </source>
</evidence>
<dbReference type="KEGG" id="bgt:106061966"/>
<dbReference type="VEuPathDB" id="VectorBase:BGLAX_042591"/>
<evidence type="ECO:0000313" key="4">
    <source>
        <dbReference type="Proteomes" id="UP000076420"/>
    </source>
</evidence>
<dbReference type="GO" id="GO:0051298">
    <property type="term" value="P:centrosome duplication"/>
    <property type="evidence" value="ECO:0007669"/>
    <property type="project" value="InterPro"/>
</dbReference>
<dbReference type="GO" id="GO:0000242">
    <property type="term" value="C:pericentriolar material"/>
    <property type="evidence" value="ECO:0007669"/>
    <property type="project" value="TreeGrafter"/>
</dbReference>
<dbReference type="InterPro" id="IPR054086">
    <property type="entry name" value="Cep192-like_D2"/>
</dbReference>
<dbReference type="GO" id="GO:0005814">
    <property type="term" value="C:centriole"/>
    <property type="evidence" value="ECO:0007669"/>
    <property type="project" value="TreeGrafter"/>
</dbReference>
<dbReference type="PANTHER" id="PTHR16029:SF11">
    <property type="entry name" value="CENTROSOMAL PROTEIN OF 192 KDA"/>
    <property type="match status" value="1"/>
</dbReference>
<dbReference type="InterPro" id="IPR039103">
    <property type="entry name" value="Spd-2/CEP192"/>
</dbReference>
<evidence type="ECO:0000259" key="1">
    <source>
        <dbReference type="Pfam" id="PF22064"/>
    </source>
</evidence>